<protein>
    <submittedName>
        <fullName evidence="1">Unnamed protein product</fullName>
    </submittedName>
</protein>
<proteinExistence type="predicted"/>
<keyword evidence="2" id="KW-1185">Reference proteome</keyword>
<dbReference type="AlphaFoldDB" id="A0A9W7CQZ2"/>
<evidence type="ECO:0000313" key="2">
    <source>
        <dbReference type="Proteomes" id="UP001165083"/>
    </source>
</evidence>
<comment type="caution">
    <text evidence="1">The sequence shown here is derived from an EMBL/GenBank/DDBJ whole genome shotgun (WGS) entry which is preliminary data.</text>
</comment>
<name>A0A9W7CQZ2_9STRA</name>
<gene>
    <name evidence="1" type="ORF">Plil01_001491600</name>
</gene>
<sequence length="215" mass="24996">MSKVKKSKRLSLDEIKNIIVRGIRLGSEHDNLSDTTDNLYTRQLIKLYRAGVAKQQWSPKMSSSPISSIQTNTTMLRFKRHSKFKTRFDLANAKRTAYIKLVFNYVALWLNVHYPLRLVWPSVLLTPEDGANYLQGNKLHLNDFKNVRLMGPQTIQLDSTTMSLIKSYLELLTNTVGEKPEKLLWRNFKRQPGEYDYTNSSNSFSQVLSKLFLKY</sequence>
<accession>A0A9W7CQZ2</accession>
<dbReference type="Proteomes" id="UP001165083">
    <property type="component" value="Unassembled WGS sequence"/>
</dbReference>
<organism evidence="1 2">
    <name type="scientific">Phytophthora lilii</name>
    <dbReference type="NCBI Taxonomy" id="2077276"/>
    <lineage>
        <taxon>Eukaryota</taxon>
        <taxon>Sar</taxon>
        <taxon>Stramenopiles</taxon>
        <taxon>Oomycota</taxon>
        <taxon>Peronosporomycetes</taxon>
        <taxon>Peronosporales</taxon>
        <taxon>Peronosporaceae</taxon>
        <taxon>Phytophthora</taxon>
    </lineage>
</organism>
<reference evidence="1" key="1">
    <citation type="submission" date="2023-04" db="EMBL/GenBank/DDBJ databases">
        <title>Phytophthora lilii NBRC 32176.</title>
        <authorList>
            <person name="Ichikawa N."/>
            <person name="Sato H."/>
            <person name="Tonouchi N."/>
        </authorList>
    </citation>
    <scope>NUCLEOTIDE SEQUENCE</scope>
    <source>
        <strain evidence="1">NBRC 32176</strain>
    </source>
</reference>
<dbReference type="EMBL" id="BSXW01001245">
    <property type="protein sequence ID" value="GMF35085.1"/>
    <property type="molecule type" value="Genomic_DNA"/>
</dbReference>
<evidence type="ECO:0000313" key="1">
    <source>
        <dbReference type="EMBL" id="GMF35085.1"/>
    </source>
</evidence>